<accession>A0A225WHV3</accession>
<sequence>MNWWSNFARRCMQFIRKWGTRKRPSDFETSRRTTAVQPTLTSATLCCVVAEPGHWVGPFKVVAALLHSFKIEHLVTGREYEVHASRLKCYADGDLNTTTELLELVSSEGMLLGVEQFLDHCFNEEFKR</sequence>
<evidence type="ECO:0000313" key="1">
    <source>
        <dbReference type="EMBL" id="OWZ17303.1"/>
    </source>
</evidence>
<dbReference type="EMBL" id="NBNE01000777">
    <property type="protein sequence ID" value="OWZ17303.1"/>
    <property type="molecule type" value="Genomic_DNA"/>
</dbReference>
<evidence type="ECO:0000313" key="2">
    <source>
        <dbReference type="Proteomes" id="UP000198211"/>
    </source>
</evidence>
<gene>
    <name evidence="1" type="ORF">PHMEG_0008776</name>
</gene>
<organism evidence="1 2">
    <name type="scientific">Phytophthora megakarya</name>
    <dbReference type="NCBI Taxonomy" id="4795"/>
    <lineage>
        <taxon>Eukaryota</taxon>
        <taxon>Sar</taxon>
        <taxon>Stramenopiles</taxon>
        <taxon>Oomycota</taxon>
        <taxon>Peronosporomycetes</taxon>
        <taxon>Peronosporales</taxon>
        <taxon>Peronosporaceae</taxon>
        <taxon>Phytophthora</taxon>
    </lineage>
</organism>
<keyword evidence="2" id="KW-1185">Reference proteome</keyword>
<reference evidence="2" key="1">
    <citation type="submission" date="2017-03" db="EMBL/GenBank/DDBJ databases">
        <title>Phytopthora megakarya and P. palmivora, two closely related causual agents of cacao black pod achieved similar genome size and gene model numbers by different mechanisms.</title>
        <authorList>
            <person name="Ali S."/>
            <person name="Shao J."/>
            <person name="Larry D.J."/>
            <person name="Kronmiller B."/>
            <person name="Shen D."/>
            <person name="Strem M.D."/>
            <person name="Melnick R.L."/>
            <person name="Guiltinan M.J."/>
            <person name="Tyler B.M."/>
            <person name="Meinhardt L.W."/>
            <person name="Bailey B.A."/>
        </authorList>
    </citation>
    <scope>NUCLEOTIDE SEQUENCE [LARGE SCALE GENOMIC DNA]</scope>
    <source>
        <strain evidence="2">zdho120</strain>
    </source>
</reference>
<comment type="caution">
    <text evidence="1">The sequence shown here is derived from an EMBL/GenBank/DDBJ whole genome shotgun (WGS) entry which is preliminary data.</text>
</comment>
<protein>
    <submittedName>
        <fullName evidence="1">Uncharacterized protein</fullName>
    </submittedName>
</protein>
<dbReference type="Proteomes" id="UP000198211">
    <property type="component" value="Unassembled WGS sequence"/>
</dbReference>
<proteinExistence type="predicted"/>
<name>A0A225WHV3_9STRA</name>
<dbReference type="AlphaFoldDB" id="A0A225WHV3"/>